<dbReference type="Gene3D" id="3.30.40.10">
    <property type="entry name" value="Zinc/RING finger domain, C3HC4 (zinc finger)"/>
    <property type="match status" value="1"/>
</dbReference>
<keyword evidence="1" id="KW-0862">Zinc</keyword>
<evidence type="ECO:0000313" key="5">
    <source>
        <dbReference type="Proteomes" id="UP000193642"/>
    </source>
</evidence>
<dbReference type="SMART" id="SM00290">
    <property type="entry name" value="ZnF_UBP"/>
    <property type="match status" value="1"/>
</dbReference>
<sequence>MPLMPKDAQITDLPPEIIFGLTVSYLSHTDVVRLIQTCRFLRHSLNDSDALWAAMTYKRFGVNYIEEGGDWKRACFDVAKMKKLCPHLSEIGARVKRERLEQYRTYCESVKPIKCSDKYCDNTAPDLWMCMTKECSSIGCGRTKAKHGLYHYESVPSHRIAIKINTLEMWCYVCNKWLGQKGTSHTAECERVDQASNSGNSLQELAKFNEKRHKERNMNQVKEGDKMYFVADAFLEEWTQFLLGNKMPGSSVDNSSLILPPNHWDLVGLPAGLDNGLPLVHPGIVPFHNFGLVSEATWNYLVEEYGGGPTLSEANIPLNSVMYEPLLRMMEIAKQRIIDFYKHDGDNGDESEGDIE</sequence>
<feature type="domain" description="DUSP" evidence="3">
    <location>
        <begin position="206"/>
        <end position="317"/>
    </location>
</feature>
<dbReference type="SUPFAM" id="SSF57850">
    <property type="entry name" value="RING/U-box"/>
    <property type="match status" value="1"/>
</dbReference>
<dbReference type="GO" id="GO:0004843">
    <property type="term" value="F:cysteine-type deubiquitinase activity"/>
    <property type="evidence" value="ECO:0007669"/>
    <property type="project" value="InterPro"/>
</dbReference>
<dbReference type="Proteomes" id="UP000193642">
    <property type="component" value="Unassembled WGS sequence"/>
</dbReference>
<evidence type="ECO:0000259" key="2">
    <source>
        <dbReference type="PROSITE" id="PS50271"/>
    </source>
</evidence>
<name>A0A1Y2C2J5_9FUNG</name>
<dbReference type="GO" id="GO:0008270">
    <property type="term" value="F:zinc ion binding"/>
    <property type="evidence" value="ECO:0007669"/>
    <property type="project" value="UniProtKB-KW"/>
</dbReference>
<dbReference type="EMBL" id="MCGO01000032">
    <property type="protein sequence ID" value="ORY41250.1"/>
    <property type="molecule type" value="Genomic_DNA"/>
</dbReference>
<dbReference type="Pfam" id="PF06337">
    <property type="entry name" value="DUSP"/>
    <property type="match status" value="1"/>
</dbReference>
<dbReference type="InterPro" id="IPR001607">
    <property type="entry name" value="Znf_UBP"/>
</dbReference>
<dbReference type="STRING" id="329046.A0A1Y2C2J5"/>
<keyword evidence="1" id="KW-0863">Zinc-finger</keyword>
<dbReference type="InterPro" id="IPR035927">
    <property type="entry name" value="DUSP-like_sf"/>
</dbReference>
<keyword evidence="5" id="KW-1185">Reference proteome</keyword>
<evidence type="ECO:0000313" key="4">
    <source>
        <dbReference type="EMBL" id="ORY41250.1"/>
    </source>
</evidence>
<reference evidence="4 5" key="1">
    <citation type="submission" date="2016-07" db="EMBL/GenBank/DDBJ databases">
        <title>Pervasive Adenine N6-methylation of Active Genes in Fungi.</title>
        <authorList>
            <consortium name="DOE Joint Genome Institute"/>
            <person name="Mondo S.J."/>
            <person name="Dannebaum R.O."/>
            <person name="Kuo R.C."/>
            <person name="Labutti K."/>
            <person name="Haridas S."/>
            <person name="Kuo A."/>
            <person name="Salamov A."/>
            <person name="Ahrendt S.R."/>
            <person name="Lipzen A."/>
            <person name="Sullivan W."/>
            <person name="Andreopoulos W.B."/>
            <person name="Clum A."/>
            <person name="Lindquist E."/>
            <person name="Daum C."/>
            <person name="Ramamoorthy G.K."/>
            <person name="Gryganskyi A."/>
            <person name="Culley D."/>
            <person name="Magnuson J.K."/>
            <person name="James T.Y."/>
            <person name="O'Malley M.A."/>
            <person name="Stajich J.E."/>
            <person name="Spatafora J.W."/>
            <person name="Visel A."/>
            <person name="Grigoriev I.V."/>
        </authorList>
    </citation>
    <scope>NUCLEOTIDE SEQUENCE [LARGE SCALE GENOMIC DNA]</scope>
    <source>
        <strain evidence="4 5">JEL800</strain>
    </source>
</reference>
<feature type="domain" description="UBP-type" evidence="2">
    <location>
        <begin position="83"/>
        <end position="197"/>
    </location>
</feature>
<dbReference type="PROSITE" id="PS51283">
    <property type="entry name" value="DUSP"/>
    <property type="match status" value="1"/>
</dbReference>
<dbReference type="SUPFAM" id="SSF143791">
    <property type="entry name" value="DUSP-like"/>
    <property type="match status" value="1"/>
</dbReference>
<dbReference type="Gene3D" id="3.30.2230.10">
    <property type="entry name" value="DUSP-like"/>
    <property type="match status" value="1"/>
</dbReference>
<dbReference type="InterPro" id="IPR036047">
    <property type="entry name" value="F-box-like_dom_sf"/>
</dbReference>
<dbReference type="AlphaFoldDB" id="A0A1Y2C2J5"/>
<accession>A0A1Y2C2J5</accession>
<dbReference type="InterPro" id="IPR001810">
    <property type="entry name" value="F-box_dom"/>
</dbReference>
<dbReference type="Pfam" id="PF12937">
    <property type="entry name" value="F-box-like"/>
    <property type="match status" value="1"/>
</dbReference>
<proteinExistence type="predicted"/>
<evidence type="ECO:0000259" key="3">
    <source>
        <dbReference type="PROSITE" id="PS51283"/>
    </source>
</evidence>
<gene>
    <name evidence="4" type="ORF">BCR33DRAFT_718898</name>
</gene>
<dbReference type="PROSITE" id="PS50271">
    <property type="entry name" value="ZF_UBP"/>
    <property type="match status" value="1"/>
</dbReference>
<protein>
    <recommendedName>
        <fullName evidence="6">UBP-type domain-containing protein</fullName>
    </recommendedName>
</protein>
<dbReference type="OrthoDB" id="3219396at2759"/>
<dbReference type="InterPro" id="IPR013083">
    <property type="entry name" value="Znf_RING/FYVE/PHD"/>
</dbReference>
<organism evidence="4 5">
    <name type="scientific">Rhizoclosmatium globosum</name>
    <dbReference type="NCBI Taxonomy" id="329046"/>
    <lineage>
        <taxon>Eukaryota</taxon>
        <taxon>Fungi</taxon>
        <taxon>Fungi incertae sedis</taxon>
        <taxon>Chytridiomycota</taxon>
        <taxon>Chytridiomycota incertae sedis</taxon>
        <taxon>Chytridiomycetes</taxon>
        <taxon>Chytridiales</taxon>
        <taxon>Chytriomycetaceae</taxon>
        <taxon>Rhizoclosmatium</taxon>
    </lineage>
</organism>
<evidence type="ECO:0000256" key="1">
    <source>
        <dbReference type="PROSITE-ProRule" id="PRU00502"/>
    </source>
</evidence>
<evidence type="ECO:0008006" key="6">
    <source>
        <dbReference type="Google" id="ProtNLM"/>
    </source>
</evidence>
<dbReference type="InterPro" id="IPR006615">
    <property type="entry name" value="Pept_C19_DUSP"/>
</dbReference>
<dbReference type="SUPFAM" id="SSF81383">
    <property type="entry name" value="F-box domain"/>
    <property type="match status" value="1"/>
</dbReference>
<comment type="caution">
    <text evidence="4">The sequence shown here is derived from an EMBL/GenBank/DDBJ whole genome shotgun (WGS) entry which is preliminary data.</text>
</comment>
<keyword evidence="1" id="KW-0479">Metal-binding</keyword>
<dbReference type="Pfam" id="PF02148">
    <property type="entry name" value="zf-UBP"/>
    <property type="match status" value="1"/>
</dbReference>